<protein>
    <submittedName>
        <fullName evidence="2">ORF2</fullName>
    </submittedName>
</protein>
<organism evidence="2 3">
    <name type="scientific">Wisteria badnavirus 1</name>
    <dbReference type="NCBI Taxonomy" id="1973265"/>
    <lineage>
        <taxon>Viruses</taxon>
        <taxon>Riboviria</taxon>
        <taxon>Pararnavirae</taxon>
        <taxon>Artverviricota</taxon>
        <taxon>Revtraviricetes</taxon>
        <taxon>Ortervirales</taxon>
        <taxon>Caulimoviridae</taxon>
        <taxon>Badnavirus</taxon>
        <taxon>Badnavirus wisteriae</taxon>
    </lineage>
</organism>
<keyword evidence="1" id="KW-0175">Coiled coil</keyword>
<feature type="coiled-coil region" evidence="1">
    <location>
        <begin position="65"/>
        <end position="92"/>
    </location>
</feature>
<dbReference type="KEGG" id="vg:31653070"/>
<evidence type="ECO:0000256" key="1">
    <source>
        <dbReference type="SAM" id="Coils"/>
    </source>
</evidence>
<sequence>MSSWISSSETSVYKDTLEAVSTLSGDHEGGEGFVKPDTLGSKGITHCVKQNNFQIQILVQITKRLEDIQLLLEKQGERINALEKEVKTLKTADFKVPEDVIDDLTKKFAAIETSALKKAKQKVTKEKTPFLIHHDPYELNKSIKR</sequence>
<proteinExistence type="predicted"/>
<evidence type="ECO:0000313" key="2">
    <source>
        <dbReference type="EMBL" id="AQM50986.1"/>
    </source>
</evidence>
<keyword evidence="3" id="KW-1185">Reference proteome</keyword>
<dbReference type="RefSeq" id="YP_009352865.1">
    <property type="nucleotide sequence ID" value="NC_034252.1"/>
</dbReference>
<reference evidence="2 3" key="1">
    <citation type="journal article" date="2017" name="Arch. Virol.">
        <title>Characterization of a new badnavirus from Wisteria sinensis.</title>
        <authorList>
            <person name="Li Y."/>
            <person name="Deng C."/>
            <person name="Qiao Y."/>
            <person name="Zhao X."/>
            <person name="Zhou Q."/>
        </authorList>
    </citation>
    <scope>NUCLEOTIDE SEQUENCE [LARGE SCALE GENOMIC DNA]</scope>
    <source>
        <strain evidence="2">ZT-1</strain>
    </source>
</reference>
<evidence type="ECO:0000313" key="3">
    <source>
        <dbReference type="Proteomes" id="UP000202758"/>
    </source>
</evidence>
<dbReference type="OrthoDB" id="32317at10239"/>
<accession>A0A1U9IRR3</accession>
<dbReference type="EMBL" id="KX168422">
    <property type="protein sequence ID" value="AQM50986.1"/>
    <property type="molecule type" value="Genomic_DNA"/>
</dbReference>
<dbReference type="Proteomes" id="UP000202758">
    <property type="component" value="Genome"/>
</dbReference>
<name>A0A1U9IRR3_9VIRU</name>
<dbReference type="GeneID" id="31653070"/>